<evidence type="ECO:0000313" key="2">
    <source>
        <dbReference type="Proteomes" id="UP000245655"/>
    </source>
</evidence>
<dbReference type="GeneID" id="60256178"/>
<keyword evidence="2" id="KW-1185">Reference proteome</keyword>
<dbReference type="AlphaFoldDB" id="A0A2V1ZNL6"/>
<dbReference type="EMBL" id="QGGM01000017">
    <property type="protein sequence ID" value="PWK06560.1"/>
    <property type="molecule type" value="Genomic_DNA"/>
</dbReference>
<gene>
    <name evidence="1" type="ORF">C8D84_11744</name>
</gene>
<reference evidence="1 2" key="1">
    <citation type="submission" date="2018-05" db="EMBL/GenBank/DDBJ databases">
        <title>Genomic Encyclopedia of Type Strains, Phase IV (KMG-IV): sequencing the most valuable type-strain genomes for metagenomic binning, comparative biology and taxonomic classification.</title>
        <authorList>
            <person name="Goeker M."/>
        </authorList>
    </citation>
    <scope>NUCLEOTIDE SEQUENCE [LARGE SCALE GENOMIC DNA]</scope>
    <source>
        <strain evidence="1 2">DSM 7229</strain>
    </source>
</reference>
<name>A0A2V1ZNL6_PSYIM</name>
<dbReference type="Proteomes" id="UP000245655">
    <property type="component" value="Unassembled WGS sequence"/>
</dbReference>
<comment type="caution">
    <text evidence="1">The sequence shown here is derived from an EMBL/GenBank/DDBJ whole genome shotgun (WGS) entry which is preliminary data.</text>
</comment>
<protein>
    <submittedName>
        <fullName evidence="1">Uncharacterized protein</fullName>
    </submittedName>
</protein>
<evidence type="ECO:0000313" key="1">
    <source>
        <dbReference type="EMBL" id="PWK06560.1"/>
    </source>
</evidence>
<dbReference type="RefSeq" id="WP_109592466.1">
    <property type="nucleotide sequence ID" value="NZ_CAJGZY010000017.1"/>
</dbReference>
<organism evidence="1 2">
    <name type="scientific">Psychrobacter immobilis</name>
    <dbReference type="NCBI Taxonomy" id="498"/>
    <lineage>
        <taxon>Bacteria</taxon>
        <taxon>Pseudomonadati</taxon>
        <taxon>Pseudomonadota</taxon>
        <taxon>Gammaproteobacteria</taxon>
        <taxon>Moraxellales</taxon>
        <taxon>Moraxellaceae</taxon>
        <taxon>Psychrobacter</taxon>
    </lineage>
</organism>
<sequence>MSYILNRDLIDYTENHKDPMIKSVNLILSQFSDVDRQVPSEYHWLFSSVESITEQLKSLNKNDYKKMNSIYWNDQTSNIEAYCYMTLWRSIELIKSCINGLNTKETIVPAIATRSLLEISAIFLLNANILEKTFAELEFPSKTIVFSTEVEGLVTKMIWGTRYGKPEEHLIQTNIMTSLQKVAKHPNAKALMPTYEFLCDIAHPSFIGNTSYWSHIEEITCDNQEKRVMSRLTNRSFNDDILDKTIWSLAWSSGCIKNSFEILMQANKEVREKLKAS</sequence>
<accession>A0A2V1ZNL6</accession>
<proteinExistence type="predicted"/>